<dbReference type="Proteomes" id="UP000254040">
    <property type="component" value="Unassembled WGS sequence"/>
</dbReference>
<dbReference type="EMBL" id="AY860644">
    <property type="protein sequence ID" value="AAX56146.1"/>
    <property type="molecule type" value="Genomic_DNA"/>
</dbReference>
<evidence type="ECO:0000313" key="6">
    <source>
        <dbReference type="Proteomes" id="UP000254040"/>
    </source>
</evidence>
<dbReference type="STRING" id="39962.Lmor_2082"/>
<evidence type="ECO:0008006" key="7">
    <source>
        <dbReference type="Google" id="ProtNLM"/>
    </source>
</evidence>
<evidence type="ECO:0000313" key="5">
    <source>
        <dbReference type="Proteomes" id="UP000054985"/>
    </source>
</evidence>
<reference evidence="4 6" key="3">
    <citation type="submission" date="2018-06" db="EMBL/GenBank/DDBJ databases">
        <authorList>
            <consortium name="Pathogen Informatics"/>
            <person name="Doyle S."/>
        </authorList>
    </citation>
    <scope>NUCLEOTIDE SEQUENCE [LARGE SCALE GENOMIC DNA]</scope>
    <source>
        <strain evidence="4 6">NCTC12239</strain>
    </source>
</reference>
<dbReference type="Proteomes" id="UP000054985">
    <property type="component" value="Unassembled WGS sequence"/>
</dbReference>
<accession>Q49JC8</accession>
<dbReference type="EMBL" id="LNYN01000027">
    <property type="protein sequence ID" value="KTD32653.1"/>
    <property type="molecule type" value="Genomic_DNA"/>
</dbReference>
<dbReference type="OrthoDB" id="5653614at2"/>
<reference evidence="3 5" key="2">
    <citation type="submission" date="2015-11" db="EMBL/GenBank/DDBJ databases">
        <title>Genomic analysis of 38 Legionella species identifies large and diverse effector repertoires.</title>
        <authorList>
            <person name="Burstein D."/>
            <person name="Amaro F."/>
            <person name="Zusman T."/>
            <person name="Lifshitz Z."/>
            <person name="Cohen O."/>
            <person name="Gilbert J.A."/>
            <person name="Pupko T."/>
            <person name="Shuman H.A."/>
            <person name="Segal G."/>
        </authorList>
    </citation>
    <scope>NUCLEOTIDE SEQUENCE [LARGE SCALE GENOMIC DNA]</scope>
    <source>
        <strain evidence="3 5">ATCC 43877</strain>
    </source>
</reference>
<evidence type="ECO:0000313" key="2">
    <source>
        <dbReference type="EMBL" id="AAX56146.1"/>
    </source>
</evidence>
<evidence type="ECO:0000313" key="3">
    <source>
        <dbReference type="EMBL" id="KTD32653.1"/>
    </source>
</evidence>
<keyword evidence="5" id="KW-1185">Reference proteome</keyword>
<proteinExistence type="predicted"/>
<dbReference type="RefSeq" id="WP_028383647.1">
    <property type="nucleotide sequence ID" value="NZ_CAAAJG010000037.1"/>
</dbReference>
<evidence type="ECO:0000256" key="1">
    <source>
        <dbReference type="SAM" id="MobiDB-lite"/>
    </source>
</evidence>
<dbReference type="AlphaFoldDB" id="Q49JC8"/>
<sequence length="108" mass="12031">MSNASDGNSRYRDNRYSFHLSTSGETAGVPPEFVHQNVLRPVKELLQKTARALSLRPDDADYRNVVELLNNCINGVQNGLDNKIVNQSASVHHEHDEHVTTSQTSLGF</sequence>
<dbReference type="eggNOG" id="ENOG5031U7V">
    <property type="taxonomic scope" value="Bacteria"/>
</dbReference>
<dbReference type="PATRIC" id="fig|39962.5.peg.2286"/>
<gene>
    <name evidence="3" type="ORF">Lmor_2082</name>
    <name evidence="4" type="ORF">NCTC12239_00392</name>
</gene>
<evidence type="ECO:0000313" key="4">
    <source>
        <dbReference type="EMBL" id="STX61477.1"/>
    </source>
</evidence>
<reference evidence="2" key="1">
    <citation type="journal article" date="2005" name="Proc. Natl. Acad. Sci. U.S.A.">
        <title>Coevolution between nonhomologous but functionally similar proteins and their conserved partners in the Legionella pathogenesis system.</title>
        <authorList>
            <person name="Feldman M."/>
            <person name="Zusman T."/>
            <person name="Hagag S."/>
            <person name="Segal G."/>
        </authorList>
    </citation>
    <scope>NUCLEOTIDE SEQUENCE</scope>
</reference>
<feature type="region of interest" description="Disordered" evidence="1">
    <location>
        <begin position="89"/>
        <end position="108"/>
    </location>
</feature>
<dbReference type="EMBL" id="UGOG01000001">
    <property type="protein sequence ID" value="STX61477.1"/>
    <property type="molecule type" value="Genomic_DNA"/>
</dbReference>
<name>Q49JC8_9GAMM</name>
<protein>
    <recommendedName>
        <fullName evidence="7">Dot/Icm secretion system substrate</fullName>
    </recommendedName>
</protein>
<organism evidence="2">
    <name type="scientific">Legionella moravica</name>
    <dbReference type="NCBI Taxonomy" id="39962"/>
    <lineage>
        <taxon>Bacteria</taxon>
        <taxon>Pseudomonadati</taxon>
        <taxon>Pseudomonadota</taxon>
        <taxon>Gammaproteobacteria</taxon>
        <taxon>Legionellales</taxon>
        <taxon>Legionellaceae</taxon>
        <taxon>Legionella</taxon>
    </lineage>
</organism>